<accession>A0ABT0RJR7</accession>
<dbReference type="Proteomes" id="UP001165363">
    <property type="component" value="Unassembled WGS sequence"/>
</dbReference>
<evidence type="ECO:0000313" key="2">
    <source>
        <dbReference type="Proteomes" id="UP001165363"/>
    </source>
</evidence>
<dbReference type="InterPro" id="IPR041881">
    <property type="entry name" value="PqqD_sf"/>
</dbReference>
<dbReference type="Pfam" id="PF05402">
    <property type="entry name" value="PqqD"/>
    <property type="match status" value="1"/>
</dbReference>
<gene>
    <name evidence="1" type="ORF">LZ536_02755</name>
</gene>
<dbReference type="InterPro" id="IPR008792">
    <property type="entry name" value="PQQD"/>
</dbReference>
<proteinExistence type="predicted"/>
<dbReference type="Gene3D" id="1.10.10.1150">
    <property type="entry name" value="Coenzyme PQQ synthesis protein D (PqqD)"/>
    <property type="match status" value="1"/>
</dbReference>
<keyword evidence="2" id="KW-1185">Reference proteome</keyword>
<dbReference type="RefSeq" id="WP_249846771.1">
    <property type="nucleotide sequence ID" value="NZ_JAMGBD010000001.1"/>
</dbReference>
<reference evidence="1" key="1">
    <citation type="submission" date="2022-05" db="EMBL/GenBank/DDBJ databases">
        <authorList>
            <person name="Jo J.-H."/>
            <person name="Im W.-T."/>
        </authorList>
    </citation>
    <scope>NUCLEOTIDE SEQUENCE</scope>
    <source>
        <strain evidence="1">SE158</strain>
    </source>
</reference>
<protein>
    <submittedName>
        <fullName evidence="1">PqqD family protein</fullName>
    </submittedName>
</protein>
<sequence>MADIFDEHLVPSTDAVESAVGDETVILHLKSGTYFGLDAVGTRIWAMVKDGVATADIAKCLTEEFDVTQAIAEADARRFIGELKANDILING</sequence>
<evidence type="ECO:0000313" key="1">
    <source>
        <dbReference type="EMBL" id="MCL6682822.1"/>
    </source>
</evidence>
<name>A0ABT0RJR7_9SPHN</name>
<dbReference type="EMBL" id="JAMGBD010000001">
    <property type="protein sequence ID" value="MCL6682822.1"/>
    <property type="molecule type" value="Genomic_DNA"/>
</dbReference>
<organism evidence="1 2">
    <name type="scientific">Sphingomonas alba</name>
    <dbReference type="NCBI Taxonomy" id="2908208"/>
    <lineage>
        <taxon>Bacteria</taxon>
        <taxon>Pseudomonadati</taxon>
        <taxon>Pseudomonadota</taxon>
        <taxon>Alphaproteobacteria</taxon>
        <taxon>Sphingomonadales</taxon>
        <taxon>Sphingomonadaceae</taxon>
        <taxon>Sphingomonas</taxon>
    </lineage>
</organism>
<comment type="caution">
    <text evidence="1">The sequence shown here is derived from an EMBL/GenBank/DDBJ whole genome shotgun (WGS) entry which is preliminary data.</text>
</comment>